<dbReference type="SMART" id="SM00823">
    <property type="entry name" value="PKS_PP"/>
    <property type="match status" value="2"/>
</dbReference>
<dbReference type="InterPro" id="IPR016035">
    <property type="entry name" value="Acyl_Trfase/lysoPLipase"/>
</dbReference>
<evidence type="ECO:0000256" key="1">
    <source>
        <dbReference type="ARBA" id="ARBA00001957"/>
    </source>
</evidence>
<dbReference type="Pfam" id="PF16197">
    <property type="entry name" value="KAsynt_C_assoc"/>
    <property type="match status" value="2"/>
</dbReference>
<dbReference type="InterPro" id="IPR006162">
    <property type="entry name" value="Ppantetheine_attach_site"/>
</dbReference>
<dbReference type="InterPro" id="IPR036299">
    <property type="entry name" value="Polyketide_synth_docking_sf"/>
</dbReference>
<evidence type="ECO:0000256" key="5">
    <source>
        <dbReference type="ARBA" id="ARBA00023194"/>
    </source>
</evidence>
<feature type="region of interest" description="Disordered" evidence="8">
    <location>
        <begin position="2866"/>
        <end position="2885"/>
    </location>
</feature>
<evidence type="ECO:0000256" key="7">
    <source>
        <dbReference type="ARBA" id="ARBA00023315"/>
    </source>
</evidence>
<feature type="domain" description="Carrier" evidence="9">
    <location>
        <begin position="1454"/>
        <end position="1529"/>
    </location>
</feature>
<dbReference type="SMART" id="SM01294">
    <property type="entry name" value="PKS_PP_betabranch"/>
    <property type="match status" value="2"/>
</dbReference>
<dbReference type="SUPFAM" id="SSF47336">
    <property type="entry name" value="ACP-like"/>
    <property type="match status" value="2"/>
</dbReference>
<dbReference type="SMART" id="SM00822">
    <property type="entry name" value="PKS_KR"/>
    <property type="match status" value="2"/>
</dbReference>
<dbReference type="InterPro" id="IPR020806">
    <property type="entry name" value="PKS_PP-bd"/>
</dbReference>
<keyword evidence="6" id="KW-0511">Multifunctional enzyme</keyword>
<dbReference type="InterPro" id="IPR050091">
    <property type="entry name" value="PKS_NRPS_Biosynth_Enz"/>
</dbReference>
<evidence type="ECO:0000313" key="11">
    <source>
        <dbReference type="EMBL" id="XDQ77058.1"/>
    </source>
</evidence>
<dbReference type="SMART" id="SM00825">
    <property type="entry name" value="PKS_KS"/>
    <property type="match status" value="2"/>
</dbReference>
<dbReference type="FunFam" id="1.10.1200.10:FF:000007">
    <property type="entry name" value="Probable polyketide synthase pks17"/>
    <property type="match status" value="2"/>
</dbReference>
<dbReference type="SMART" id="SM00827">
    <property type="entry name" value="PKS_AT"/>
    <property type="match status" value="2"/>
</dbReference>
<dbReference type="EMBL" id="CP163445">
    <property type="protein sequence ID" value="XDQ77058.1"/>
    <property type="molecule type" value="Genomic_DNA"/>
</dbReference>
<protein>
    <submittedName>
        <fullName evidence="11">Type I polyketide synthase</fullName>
    </submittedName>
</protein>
<dbReference type="Pfam" id="PF08659">
    <property type="entry name" value="KR"/>
    <property type="match status" value="2"/>
</dbReference>
<feature type="region of interest" description="Disordered" evidence="8">
    <location>
        <begin position="462"/>
        <end position="483"/>
    </location>
</feature>
<dbReference type="SUPFAM" id="SSF52151">
    <property type="entry name" value="FabD/lysophospholipase-like"/>
    <property type="match status" value="2"/>
</dbReference>
<dbReference type="SUPFAM" id="SSF51735">
    <property type="entry name" value="NAD(P)-binding Rossmann-fold domains"/>
    <property type="match status" value="4"/>
</dbReference>
<reference evidence="11" key="1">
    <citation type="submission" date="2024-07" db="EMBL/GenBank/DDBJ databases">
        <authorList>
            <person name="Yu S.T."/>
        </authorList>
    </citation>
    <scope>NUCLEOTIDE SEQUENCE</scope>
    <source>
        <strain evidence="11">Y1</strain>
    </source>
</reference>
<keyword evidence="5" id="KW-0045">Antibiotic biosynthesis</keyword>
<dbReference type="Pfam" id="PF18369">
    <property type="entry name" value="PKS_DE"/>
    <property type="match status" value="2"/>
</dbReference>
<evidence type="ECO:0000256" key="6">
    <source>
        <dbReference type="ARBA" id="ARBA00023268"/>
    </source>
</evidence>
<dbReference type="InterPro" id="IPR036736">
    <property type="entry name" value="ACP-like_sf"/>
</dbReference>
<dbReference type="PROSITE" id="PS50075">
    <property type="entry name" value="CARRIER"/>
    <property type="match status" value="2"/>
</dbReference>
<feature type="domain" description="Ketosynthase family 3 (KS3)" evidence="10">
    <location>
        <begin position="1552"/>
        <end position="1977"/>
    </location>
</feature>
<evidence type="ECO:0000256" key="3">
    <source>
        <dbReference type="ARBA" id="ARBA00022553"/>
    </source>
</evidence>
<dbReference type="InterPro" id="IPR036291">
    <property type="entry name" value="NAD(P)-bd_dom_sf"/>
</dbReference>
<dbReference type="CDD" id="cd00833">
    <property type="entry name" value="PKS"/>
    <property type="match status" value="2"/>
</dbReference>
<dbReference type="NCBIfam" id="NF045894">
    <property type="entry name" value="PKS_plus_SDR"/>
    <property type="match status" value="2"/>
</dbReference>
<dbReference type="Gene3D" id="3.40.50.720">
    <property type="entry name" value="NAD(P)-binding Rossmann-like Domain"/>
    <property type="match status" value="2"/>
</dbReference>
<dbReference type="Gene3D" id="1.10.1200.10">
    <property type="entry name" value="ACP-like"/>
    <property type="match status" value="2"/>
</dbReference>
<dbReference type="InterPro" id="IPR016036">
    <property type="entry name" value="Malonyl_transacylase_ACP-bd"/>
</dbReference>
<dbReference type="InterPro" id="IPR018201">
    <property type="entry name" value="Ketoacyl_synth_AS"/>
</dbReference>
<dbReference type="InterPro" id="IPR020841">
    <property type="entry name" value="PKS_Beta-ketoAc_synthase_dom"/>
</dbReference>
<dbReference type="Gene3D" id="3.40.47.10">
    <property type="match status" value="2"/>
</dbReference>
<dbReference type="Gene3D" id="6.10.140.1830">
    <property type="match status" value="2"/>
</dbReference>
<dbReference type="InterPro" id="IPR032821">
    <property type="entry name" value="PKS_assoc"/>
</dbReference>
<dbReference type="Pfam" id="PF00550">
    <property type="entry name" value="PP-binding"/>
    <property type="match status" value="2"/>
</dbReference>
<dbReference type="Pfam" id="PF02801">
    <property type="entry name" value="Ketoacyl-synt_C"/>
    <property type="match status" value="2"/>
</dbReference>
<dbReference type="InterPro" id="IPR013968">
    <property type="entry name" value="PKS_KR"/>
</dbReference>
<dbReference type="PROSITE" id="PS52004">
    <property type="entry name" value="KS3_2"/>
    <property type="match status" value="2"/>
</dbReference>
<dbReference type="InterPro" id="IPR057326">
    <property type="entry name" value="KR_dom"/>
</dbReference>
<dbReference type="Gene3D" id="3.30.70.3290">
    <property type="match status" value="2"/>
</dbReference>
<dbReference type="FunFam" id="3.40.366.10:FF:000002">
    <property type="entry name" value="Probable polyketide synthase 2"/>
    <property type="match status" value="2"/>
</dbReference>
<keyword evidence="7" id="KW-0012">Acyltransferase</keyword>
<dbReference type="InterPro" id="IPR016039">
    <property type="entry name" value="Thiolase-like"/>
</dbReference>
<feature type="compositionally biased region" description="Low complexity" evidence="8">
    <location>
        <begin position="473"/>
        <end position="483"/>
    </location>
</feature>
<dbReference type="InterPro" id="IPR001227">
    <property type="entry name" value="Ac_transferase_dom_sf"/>
</dbReference>
<comment type="cofactor">
    <cofactor evidence="1">
        <name>pantetheine 4'-phosphate</name>
        <dbReference type="ChEBI" id="CHEBI:47942"/>
    </cofactor>
</comment>
<dbReference type="InterPro" id="IPR014043">
    <property type="entry name" value="Acyl_transferase_dom"/>
</dbReference>
<proteinExistence type="predicted"/>
<evidence type="ECO:0000256" key="8">
    <source>
        <dbReference type="SAM" id="MobiDB-lite"/>
    </source>
</evidence>
<feature type="region of interest" description="Disordered" evidence="8">
    <location>
        <begin position="2937"/>
        <end position="2957"/>
    </location>
</feature>
<dbReference type="Gene3D" id="3.40.366.10">
    <property type="entry name" value="Malonyl-Coenzyme A Acyl Carrier Protein, domain 2"/>
    <property type="match status" value="2"/>
</dbReference>
<dbReference type="PANTHER" id="PTHR43775:SF51">
    <property type="entry name" value="INACTIVE PHENOLPHTHIOCEROL SYNTHESIS POLYKETIDE SYNTHASE TYPE I PKS1-RELATED"/>
    <property type="match status" value="1"/>
</dbReference>
<dbReference type="PANTHER" id="PTHR43775">
    <property type="entry name" value="FATTY ACID SYNTHASE"/>
    <property type="match status" value="1"/>
</dbReference>
<dbReference type="SUPFAM" id="SSF55048">
    <property type="entry name" value="Probable ACP-binding domain of malonyl-CoA ACP transacylase"/>
    <property type="match status" value="2"/>
</dbReference>
<dbReference type="SUPFAM" id="SSF53901">
    <property type="entry name" value="Thiolase-like"/>
    <property type="match status" value="2"/>
</dbReference>
<dbReference type="RefSeq" id="WP_369182055.1">
    <property type="nucleotide sequence ID" value="NZ_CP163445.1"/>
</dbReference>
<dbReference type="InterPro" id="IPR009081">
    <property type="entry name" value="PP-bd_ACP"/>
</dbReference>
<evidence type="ECO:0000256" key="4">
    <source>
        <dbReference type="ARBA" id="ARBA00022679"/>
    </source>
</evidence>
<dbReference type="GO" id="GO:0031177">
    <property type="term" value="F:phosphopantetheine binding"/>
    <property type="evidence" value="ECO:0007669"/>
    <property type="project" value="InterPro"/>
</dbReference>
<keyword evidence="2" id="KW-0596">Phosphopantetheine</keyword>
<dbReference type="GO" id="GO:0004312">
    <property type="term" value="F:fatty acid synthase activity"/>
    <property type="evidence" value="ECO:0007669"/>
    <property type="project" value="TreeGrafter"/>
</dbReference>
<dbReference type="PROSITE" id="PS00606">
    <property type="entry name" value="KS3_1"/>
    <property type="match status" value="2"/>
</dbReference>
<dbReference type="GO" id="GO:0033068">
    <property type="term" value="P:macrolide biosynthetic process"/>
    <property type="evidence" value="ECO:0007669"/>
    <property type="project" value="UniProtKB-ARBA"/>
</dbReference>
<keyword evidence="4" id="KW-0808">Transferase</keyword>
<feature type="domain" description="Ketosynthase family 3 (KS3)" evidence="10">
    <location>
        <begin position="34"/>
        <end position="460"/>
    </location>
</feature>
<dbReference type="InterPro" id="IPR015083">
    <property type="entry name" value="NorB/c/GfsB-D-like_docking"/>
</dbReference>
<name>A0AB39TEM6_9ACTN</name>
<sequence>MPSNEEKLREYLKLVTTDLRQTRQRLRAVEARANEPVAIVGMACRYPGGVSSPEELWRLVAEGTDAIGGFPTDRGWDVAALYDPDPDRQGTTYVRAGGFVDGATEFDAGFFGISPREALAMDPQQRLVLETSWEAFERAGIDPTALAGSPTGVFLGAGTSGYLVGMQPLPEGVETYALTGNAASVLSGRVAYTLGLEGPAITADTACSSSLVALHLAAQALRSGECTLALAGGVTLMPTPRLFVDFSRQRGLSPDGRCKAFAAGADGTGWAEGAGVLLLERLSDARRLGHPVLAVLRGSATNQDGASSGLTAPNGPSQQRVIEAALANARLSAGQVDAVEAHGTGTALGDPIEAQALIATYGRAHTADRPLRLGSIKSNIGHSAAAAGVAGVIKMVMALRHGLLPRTLHVDEPTREVDWSAGTVRLLTEPVAWPSGGEPRRAGVSSFGISGTNAHVIVEEAPAVERPEPEPGSEPAPGGSRPPLLRSPVLPWVVSARSEAALAAQAGRLASWAAADPAATAHALATGRAALDHRAVAIGAGSEELRAALRSLAAGAPAANAVAGVAGAGRKVAFVFPGQGAQWVGMGAELLDTAPVFAARIAECEAVLAPHVDWSLTEVLRGGAGLDRVDVVQPVLWAVMVSLAALWRAAGVEPAAVVGHSQGEIAAACVAGALSLEDGARVVALRSRALLALSGRGGMVSLPLPAEEVERLLEPYGGRISIAALNGPSTTVVSGDADALERLLAEHERARRIDVDYASHSAHVEQIRDELVAVLAGITPRTAEIPFHSTVTGGEVDTATLDAAYWYANLRRPVRFAPVVEALAGRGFGAFVEVSAHPVVTGGVGECVERAGSRAVALGTLRREEGGPERFLLSLARAWTAGAPVDWRTVLPADAALVDLPTYAFQRERYWITAPFVAPGEGTDAAEARFWAAVEGEDLAALEQLLPVDGPGWGEVLPELAAWRRGRRERSVLDSWRYRVVWRPVPKAAASGPAADGPDGRWLVLAPPGVGADVLAGRTERVEVRTPDRESLARLLPDAADGVAGVVSLLDAPGTLSLLQAMADAGVDAPLWCVTRGAVSVGAGDRVTSPEQAQLWGLGRVAALEFPHRWGGLVDLPDEGPADLAPVLAAAASAGEDQLAVRSTGTYVRRLVRAPLAAGPGARAWTPTGTVLVTGGTGVVGAEVARWLAARGAERLVLLSRRGPAAPGAPELLAELRAAGAQAEIVACDVTDRAALAAHLDGLAAAGTPVRTAVHTAARIELAALRDTAPDRYRAIVAAKLGGAAHLDELLDPAAELVLFSSVTGVWGSGDHGAYAAANAHLDALAERRHAAGRRTVSIAWGVWDAHNERDTADTARRRAVTARAGETGLPLMDPALACAALQQVLDRDDATIAVARVDWPRFTALYTSARPTRLLAELPEAAQPDPRDPAGSPSRADELRARLAALPAARQQHELRELVRDHAAAVLGHRGTGALDPHRPFRELGFDSVTAVELRTRLAGATGLALPATLVFDHPTPAAVGARLGALLLGDAAPESAAAAAAPLAGGPAPDEPIAIVGMACRYPGAASPDELWRLLAEGGDAIGPLPDGRGWSLDALHDPDPDRTGRSYVRTGGFLADADRFDAAFFGISPREALAMDPQQRLLLETSWEAVEHAGIDPTGLRGSRTGTFVGANQPEYGVAGQALPAEHEGHLLTGASASVVSGRVAYALGLEGPAVTVETACSSSLVALHLAAQSLRTGECTMALAGGVSVLATPTAFIGFSRQRGLAPDGRCKAFADGADGMGLAEGVGVLLLERLSDARRHGHRVLAVIRGSATNQDGASNGLAAPNGPAQQRVIEQALANADLTSDQIDAVEAHGTGTRLGDPIEAQALLATYGRGRPAERPVRLGSVKSNIGHTQAASGIAGVIKMVLALRRGVLPRTLHADRPTGEVDWTAGAVALLTEPVDWPRGERPRRAGVSSFGLSGTNAHVILEEAPPAERRDRPEEEAAEPVLRTPVLPWPISAKSRPALADQARRLAARTARTATDPADLAHSLATTRAALDHRAVLVGGDPAGLRALADGAPAAGLVTGTAGDGRVVFVFPGQGSQWVGMGVELLDAAPVFAARIAACEAALAPYVDWSLTEVLRGGAGLERADVVQPVLWAVMVSLAELWRSAGVEPAAVVGHSQGEIAAACVAGALSLEDGARVVALRSRALLALSGQGGMVSLPLPAEEVARLLEPYGGRISIAALNGPSSTVVSGDADALQHLLAEHERARRIDVDYASHCAHVEAIRDELLTALAGITPRAADIPFHSTVTGGELDTTALDAGYWYANLRNPVRFADVVGGLLDDGVGVFVEASAHPVVTVGIGELIAQRGTPAAALGTLRREDGGPQRVLLSLAEAWVHGAAVDWRRVLPGDARVVDLPTYPFQRERYWLAPQPAADAAEAEFWAAVERGDLAALERVVPAGGSGWGTVAAGLAAWRRSRRERAAHGSRRYRVEWHRLAEPRTDVGLAGRWLVLAPTGAGKDLLPAYAERIEVDAADRDSLARALREAIEGGEAVAGLVSLLDAPGVLALLQAAADAEVDAPLWCVTRGAVSVGADDRPASPAQAQIWGLGRVAALELPHRWGGLIDLPEDGTEPDTDLAAVLAAAADEGEDQLAVRPTGTYVRRLVRADPAIGDAGAAEAWTPAGTVLVTGGTGAVGATVARWLAERGAEHLVLLSRRGPAAPGAPELLADLRAAGAEAEILACDVTDRDALADRLARLAAAGTPVRTAVHAASAVELEPLTRTPADRFARIVATKAAGADHLDELLDPDATLVLFSSVTAVTGSGDHGAFAAANAHLDALAERRHADGRRALSVAWGVWDLVNEHDDPAVTERRRAANRRAGARGLPPTDPASGCAELGRLLGRLDAGRHPVAVVAEIDWSRFLELFTSARPSRLFAALPDVRTAAPPQPSAEQSAGLRRRLSGASGAERERLLLELVRGHAAAALGHGGAGSVAADRPFRELGFDSLLAVQLRTSLTAATGVTLPPTLVFDHPTPAAVAAHLIEALAPDAAAPGPVLAELDRLEAAFARHTPDGGDRPLIAKRLRALLRQYTGGPTDQDEPGAADDLSTTGMTEIFDLIDREFGSQ</sequence>
<evidence type="ECO:0000259" key="9">
    <source>
        <dbReference type="PROSITE" id="PS50075"/>
    </source>
</evidence>
<evidence type="ECO:0000259" key="10">
    <source>
        <dbReference type="PROSITE" id="PS52004"/>
    </source>
</evidence>
<evidence type="ECO:0000256" key="2">
    <source>
        <dbReference type="ARBA" id="ARBA00022450"/>
    </source>
</evidence>
<dbReference type="Pfam" id="PF08990">
    <property type="entry name" value="Docking"/>
    <property type="match status" value="1"/>
</dbReference>
<keyword evidence="3" id="KW-0597">Phosphoprotein</keyword>
<feature type="domain" description="Carrier" evidence="9">
    <location>
        <begin position="2965"/>
        <end position="3040"/>
    </location>
</feature>
<dbReference type="GO" id="GO:0006633">
    <property type="term" value="P:fatty acid biosynthetic process"/>
    <property type="evidence" value="ECO:0007669"/>
    <property type="project" value="InterPro"/>
</dbReference>
<dbReference type="GO" id="GO:0004315">
    <property type="term" value="F:3-oxoacyl-[acyl-carrier-protein] synthase activity"/>
    <property type="evidence" value="ECO:0007669"/>
    <property type="project" value="InterPro"/>
</dbReference>
<dbReference type="SUPFAM" id="SSF101173">
    <property type="entry name" value="Docking domain B of the erythromycin polyketide synthase (DEBS)"/>
    <property type="match status" value="1"/>
</dbReference>
<dbReference type="FunFam" id="3.40.47.10:FF:000019">
    <property type="entry name" value="Polyketide synthase type I"/>
    <property type="match status" value="2"/>
</dbReference>
<dbReference type="Pfam" id="PF00109">
    <property type="entry name" value="ketoacyl-synt"/>
    <property type="match status" value="2"/>
</dbReference>
<dbReference type="PROSITE" id="PS00012">
    <property type="entry name" value="PHOSPHOPANTETHEINE"/>
    <property type="match status" value="2"/>
</dbReference>
<accession>A0AB39TEM6</accession>
<dbReference type="InterPro" id="IPR014030">
    <property type="entry name" value="Ketoacyl_synth_N"/>
</dbReference>
<dbReference type="InterPro" id="IPR041618">
    <property type="entry name" value="PKS_DE"/>
</dbReference>
<dbReference type="Pfam" id="PF00698">
    <property type="entry name" value="Acyl_transf_1"/>
    <property type="match status" value="2"/>
</dbReference>
<dbReference type="CDD" id="cd08952">
    <property type="entry name" value="KR_1_SDR_x"/>
    <property type="match status" value="2"/>
</dbReference>
<organism evidence="11">
    <name type="scientific">Streptomyces sp. Y1</name>
    <dbReference type="NCBI Taxonomy" id="3238634"/>
    <lineage>
        <taxon>Bacteria</taxon>
        <taxon>Bacillati</taxon>
        <taxon>Actinomycetota</taxon>
        <taxon>Actinomycetes</taxon>
        <taxon>Kitasatosporales</taxon>
        <taxon>Streptomycetaceae</taxon>
        <taxon>Streptomyces</taxon>
    </lineage>
</organism>
<gene>
    <name evidence="11" type="ORF">AB2U05_00445</name>
</gene>
<dbReference type="InterPro" id="IPR014031">
    <property type="entry name" value="Ketoacyl_synth_C"/>
</dbReference>